<keyword evidence="3" id="KW-1185">Reference proteome</keyword>
<reference evidence="2 3" key="1">
    <citation type="submission" date="2018-07" db="EMBL/GenBank/DDBJ databases">
        <title>Genomic Encyclopedia of Type Strains, Phase IV (KMG-IV): sequencing the most valuable type-strain genomes for metagenomic binning, comparative biology and taxonomic classification.</title>
        <authorList>
            <person name="Goeker M."/>
        </authorList>
    </citation>
    <scope>NUCLEOTIDE SEQUENCE [LARGE SCALE GENOMIC DNA]</scope>
    <source>
        <strain evidence="2 3">DSM 21634</strain>
    </source>
</reference>
<comment type="caution">
    <text evidence="2">The sequence shown here is derived from an EMBL/GenBank/DDBJ whole genome shotgun (WGS) entry which is preliminary data.</text>
</comment>
<evidence type="ECO:0000313" key="2">
    <source>
        <dbReference type="EMBL" id="RCW63188.1"/>
    </source>
</evidence>
<dbReference type="EMBL" id="QPJK01000020">
    <property type="protein sequence ID" value="RCW63188.1"/>
    <property type="molecule type" value="Genomic_DNA"/>
</dbReference>
<name>A0A368X877_9BURK</name>
<accession>A0A368X877</accession>
<proteinExistence type="predicted"/>
<feature type="region of interest" description="Disordered" evidence="1">
    <location>
        <begin position="166"/>
        <end position="202"/>
    </location>
</feature>
<evidence type="ECO:0000313" key="3">
    <source>
        <dbReference type="Proteomes" id="UP000252884"/>
    </source>
</evidence>
<protein>
    <submittedName>
        <fullName evidence="2">Uncharacterized protein</fullName>
    </submittedName>
</protein>
<sequence length="202" mass="21928">MVENLDIDVLKQLALLKVGEMQKALEGIDPMVRLMDVPAVVQLLNADKLQRQARNREISAQVGKMSTLVRAIGRTFSQDLSRRDLELAAILSAEAGELGKAASLIYEDRDSENEVPTGTFEELLDKAISHAGLCEFFSLATDLQSLGEAVVGGAEDLAEWKAHFAGKKARTGETPADFAQPGRRRPGRPPRLATDTGTPLPH</sequence>
<gene>
    <name evidence="2" type="ORF">DES41_12012</name>
</gene>
<dbReference type="Proteomes" id="UP000252884">
    <property type="component" value="Unassembled WGS sequence"/>
</dbReference>
<dbReference type="AlphaFoldDB" id="A0A368X877"/>
<organism evidence="2 3">
    <name type="scientific">Pseudorhodoferax soli</name>
    <dbReference type="NCBI Taxonomy" id="545864"/>
    <lineage>
        <taxon>Bacteria</taxon>
        <taxon>Pseudomonadati</taxon>
        <taxon>Pseudomonadota</taxon>
        <taxon>Betaproteobacteria</taxon>
        <taxon>Burkholderiales</taxon>
        <taxon>Comamonadaceae</taxon>
    </lineage>
</organism>
<evidence type="ECO:0000256" key="1">
    <source>
        <dbReference type="SAM" id="MobiDB-lite"/>
    </source>
</evidence>